<protein>
    <recommendedName>
        <fullName evidence="6 22">Penicillin-binding protein 1B</fullName>
        <shortName evidence="23">PBP-1b</shortName>
        <shortName evidence="23">PBP1b</shortName>
    </recommendedName>
    <alternativeName>
        <fullName evidence="19 23">Murein polymerase</fullName>
    </alternativeName>
</protein>
<evidence type="ECO:0000256" key="14">
    <source>
        <dbReference type="ARBA" id="ARBA00022984"/>
    </source>
</evidence>
<dbReference type="InterPro" id="IPR011813">
    <property type="entry name" value="PBP_1b"/>
</dbReference>
<keyword evidence="7" id="KW-1003">Cell membrane</keyword>
<feature type="domain" description="Glycosyl transferase family 51" evidence="28">
    <location>
        <begin position="155"/>
        <end position="326"/>
    </location>
</feature>
<dbReference type="GO" id="GO:0030288">
    <property type="term" value="C:outer membrane-bounded periplasmic space"/>
    <property type="evidence" value="ECO:0007669"/>
    <property type="project" value="TreeGrafter"/>
</dbReference>
<dbReference type="PANTHER" id="PTHR32282">
    <property type="entry name" value="BINDING PROTEIN TRANSPEPTIDASE, PUTATIVE-RELATED"/>
    <property type="match status" value="1"/>
</dbReference>
<dbReference type="GO" id="GO:0005886">
    <property type="term" value="C:plasma membrane"/>
    <property type="evidence" value="ECO:0007669"/>
    <property type="project" value="UniProtKB-SubCell"/>
</dbReference>
<dbReference type="InterPro" id="IPR028166">
    <property type="entry name" value="UB2H"/>
</dbReference>
<evidence type="ECO:0000313" key="30">
    <source>
        <dbReference type="EMBL" id="EEV89165.1"/>
    </source>
</evidence>
<evidence type="ECO:0000256" key="5">
    <source>
        <dbReference type="ARBA" id="ARBA00007739"/>
    </source>
</evidence>
<evidence type="ECO:0000256" key="3">
    <source>
        <dbReference type="ARBA" id="ARBA00004752"/>
    </source>
</evidence>
<comment type="similarity">
    <text evidence="4 23">In the C-terminal section; belongs to the transpeptidase family.</text>
</comment>
<evidence type="ECO:0000256" key="4">
    <source>
        <dbReference type="ARBA" id="ARBA00007090"/>
    </source>
</evidence>
<sequence>MLRLIRNTFYFLIIIGIFGCVLLFMYALKLEKEYHLDDRTLDGALWSVPARVYARPLEIYRGATLSADDLINELRLLDYREVANLSDIKQYRRDGDTVEYYAQPFAFWDGARPARKMQIRFNKDKVADVQNLTTLEEEVLERLDPLRIASIYPAHKQDRVLVDLDDVPPVLVDSLIAIEDKNFWKHPGIDPRGLARSIYVTYIQKGGKQGASTLTQQFIKNHYLSNEQTLSRKLKEMLMALVIEYHNDKKTILEGYLNEIYLGQDGQRAIHGFGLASEYYFNKELKDLGLHEIAMLIGLVREPGNADPRRHPDYALQRRNMMLGLMQQNGLISDTDMKLAQSLPLDVVNAETQRDRVRFPAFVDLVYQQLGEHYKPEDLTKDGLNIFTTLDPLIQQKTQKALSGALPTLEKRNGLKANFLQSAAVVVNTANAEVLSVVGSRVANEQGYNRALYSQRNIGSVVKPMVYLAAVEYPQIYTLATPLDDSPLNYKQGGTTWSPKNYDKRSRGKVTLQESLIRSYNVPTARIALDIGIKDVTGTMQRLGARADLPNYPAVSLGAVSMNAFEVAQMYETFASGGYLIPLRSIREITTQDGTVISRFDLKAVKAIEPGPHYLIVSTMQEIPRRGTATALKEKISPSLNIAGKTGTTDSYRDSWFAGFSGNLLSVVWVGNDQNKITKLTGGTGAMRVWMDIMKALPNEPLELKKPEGIVTRMVDKYSGALAGQGCAGRAAEFAFIAGSEPTHYQSCAAPKPAAQDDDEGGGTGVFDNSGGLQWEQPTGTRGNSGGSSGQPVSGWGPGN</sequence>
<comment type="subcellular location">
    <subcellularLocation>
        <location evidence="2">Cell membrane</location>
    </subcellularLocation>
</comment>
<reference evidence="30 31" key="1">
    <citation type="submission" date="2009-08" db="EMBL/GenBank/DDBJ databases">
        <authorList>
            <person name="Qin X."/>
            <person name="Bachman B."/>
            <person name="Battles P."/>
            <person name="Bell A."/>
            <person name="Bess C."/>
            <person name="Bickham C."/>
            <person name="Chaboub L."/>
            <person name="Chen D."/>
            <person name="Coyle M."/>
            <person name="Deiros D.R."/>
            <person name="Dinh H."/>
            <person name="Forbes L."/>
            <person name="Fowler G."/>
            <person name="Francisco L."/>
            <person name="Fu Q."/>
            <person name="Gubbala S."/>
            <person name="Hale W."/>
            <person name="Han Y."/>
            <person name="Hemphill L."/>
            <person name="Highlander S.K."/>
            <person name="Hirani K."/>
            <person name="Hogues M."/>
            <person name="Jackson L."/>
            <person name="Jakkamsetti A."/>
            <person name="Javaid M."/>
            <person name="Jiang H."/>
            <person name="Korchina V."/>
            <person name="Kovar C."/>
            <person name="Lara F."/>
            <person name="Lee S."/>
            <person name="Mata R."/>
            <person name="Mathew T."/>
            <person name="Moen C."/>
            <person name="Morales K."/>
            <person name="Munidasa M."/>
            <person name="Nazareth L."/>
            <person name="Ngo R."/>
            <person name="Nguyen L."/>
            <person name="Okwuonu G."/>
            <person name="Ongeri F."/>
            <person name="Patil S."/>
            <person name="Petrosino J."/>
            <person name="Pham C."/>
            <person name="Pham P."/>
            <person name="Pu L.-L."/>
            <person name="Puazo M."/>
            <person name="Raj R."/>
            <person name="Reid J."/>
            <person name="Rouhana J."/>
            <person name="Saada N."/>
            <person name="Shang Y."/>
            <person name="Simmons D."/>
            <person name="Thornton R."/>
            <person name="Warren J."/>
            <person name="Weissenberger G."/>
            <person name="Zhang J."/>
            <person name="Zhang L."/>
            <person name="Zhou C."/>
            <person name="Zhu D."/>
            <person name="Muzny D."/>
            <person name="Worley K."/>
            <person name="Gibbs R."/>
        </authorList>
    </citation>
    <scope>NUCLEOTIDE SEQUENCE [LARGE SCALE GENOMIC DNA]</scope>
    <source>
        <strain evidence="31">ATCC 15826 / DSM 8339 / NCTC 10426 / 6573</strain>
    </source>
</reference>
<evidence type="ECO:0000256" key="2">
    <source>
        <dbReference type="ARBA" id="ARBA00004236"/>
    </source>
</evidence>
<dbReference type="EMBL" id="ACKY01000031">
    <property type="protein sequence ID" value="EEV89165.1"/>
    <property type="molecule type" value="Genomic_DNA"/>
</dbReference>
<evidence type="ECO:0000259" key="27">
    <source>
        <dbReference type="Pfam" id="PF00905"/>
    </source>
</evidence>
<dbReference type="InterPro" id="IPR050396">
    <property type="entry name" value="Glycosyltr_51/Transpeptidase"/>
</dbReference>
<keyword evidence="26" id="KW-0812">Transmembrane</keyword>
<keyword evidence="9" id="KW-0645">Protease</keyword>
<feature type="active site" description="Proton donor; for transglycosylase activity" evidence="24">
    <location>
        <position position="179"/>
    </location>
</feature>
<dbReference type="GO" id="GO:0008360">
    <property type="term" value="P:regulation of cell shape"/>
    <property type="evidence" value="ECO:0007669"/>
    <property type="project" value="UniProtKB-UniRule"/>
</dbReference>
<dbReference type="Gene3D" id="1.10.3810.10">
    <property type="entry name" value="Biosynthetic peptidoglycan transglycosylase-like"/>
    <property type="match status" value="1"/>
</dbReference>
<evidence type="ECO:0000256" key="20">
    <source>
        <dbReference type="ARBA" id="ARBA00034000"/>
    </source>
</evidence>
<evidence type="ECO:0000256" key="26">
    <source>
        <dbReference type="SAM" id="Phobius"/>
    </source>
</evidence>
<evidence type="ECO:0000256" key="8">
    <source>
        <dbReference type="ARBA" id="ARBA00022645"/>
    </source>
</evidence>
<evidence type="ECO:0000256" key="21">
    <source>
        <dbReference type="ARBA" id="ARBA00049902"/>
    </source>
</evidence>
<dbReference type="GO" id="GO:0006508">
    <property type="term" value="P:proteolysis"/>
    <property type="evidence" value="ECO:0007669"/>
    <property type="project" value="UniProtKB-KW"/>
</dbReference>
<dbReference type="Pfam" id="PF14814">
    <property type="entry name" value="UB2H"/>
    <property type="match status" value="1"/>
</dbReference>
<dbReference type="GO" id="GO:0008658">
    <property type="term" value="F:penicillin binding"/>
    <property type="evidence" value="ECO:0007669"/>
    <property type="project" value="UniProtKB-UniRule"/>
</dbReference>
<evidence type="ECO:0000256" key="18">
    <source>
        <dbReference type="ARBA" id="ARBA00023316"/>
    </source>
</evidence>
<keyword evidence="13 23" id="KW-0133">Cell shape</keyword>
<dbReference type="GeneID" id="84789702"/>
<keyword evidence="8" id="KW-0121">Carboxypeptidase</keyword>
<dbReference type="PIRSF" id="PIRSF002799">
    <property type="entry name" value="PBP_1b"/>
    <property type="match status" value="1"/>
</dbReference>
<dbReference type="SUPFAM" id="SSF53955">
    <property type="entry name" value="Lysozyme-like"/>
    <property type="match status" value="1"/>
</dbReference>
<keyword evidence="10 23" id="KW-0328">Glycosyltransferase</keyword>
<dbReference type="PROSITE" id="PS51257">
    <property type="entry name" value="PROKAR_LIPOPROTEIN"/>
    <property type="match status" value="1"/>
</dbReference>
<comment type="catalytic activity">
    <reaction evidence="21">
        <text>[GlcNAc-(1-&gt;4)-Mur2Ac(oyl-L-Ala-gamma-D-Glu-L-Lys-D-Ala-D-Ala)](n)-di-trans,octa-cis-undecaprenyl diphosphate + beta-D-GlcNAc-(1-&gt;4)-Mur2Ac(oyl-L-Ala-gamma-D-Glu-L-Lys-D-Ala-D-Ala)-di-trans,octa-cis-undecaprenyl diphosphate = [GlcNAc-(1-&gt;4)-Mur2Ac(oyl-L-Ala-gamma-D-Glu-L-Lys-D-Ala-D-Ala)](n+1)-di-trans,octa-cis-undecaprenyl diphosphate + di-trans,octa-cis-undecaprenyl diphosphate + H(+)</text>
        <dbReference type="Rhea" id="RHEA:23708"/>
        <dbReference type="Rhea" id="RHEA-COMP:9602"/>
        <dbReference type="Rhea" id="RHEA-COMP:9603"/>
        <dbReference type="ChEBI" id="CHEBI:15378"/>
        <dbReference type="ChEBI" id="CHEBI:58405"/>
        <dbReference type="ChEBI" id="CHEBI:60033"/>
        <dbReference type="ChEBI" id="CHEBI:78435"/>
        <dbReference type="EC" id="2.4.99.28"/>
    </reaction>
</comment>
<evidence type="ECO:0000313" key="31">
    <source>
        <dbReference type="Proteomes" id="UP000004870"/>
    </source>
</evidence>
<dbReference type="GO" id="GO:0009002">
    <property type="term" value="F:serine-type D-Ala-D-Ala carboxypeptidase activity"/>
    <property type="evidence" value="ECO:0007669"/>
    <property type="project" value="UniProtKB-EC"/>
</dbReference>
<dbReference type="GO" id="GO:0009274">
    <property type="term" value="C:peptidoglycan-based cell wall"/>
    <property type="evidence" value="ECO:0007669"/>
    <property type="project" value="UniProtKB-UniRule"/>
</dbReference>
<dbReference type="OrthoDB" id="9766909at2"/>
<evidence type="ECO:0000256" key="10">
    <source>
        <dbReference type="ARBA" id="ARBA00022676"/>
    </source>
</evidence>
<feature type="domain" description="Bifunctional transglycosylase second" evidence="29">
    <location>
        <begin position="59"/>
        <end position="143"/>
    </location>
</feature>
<feature type="transmembrane region" description="Helical" evidence="26">
    <location>
        <begin position="9"/>
        <end position="28"/>
    </location>
</feature>
<dbReference type="NCBIfam" id="TIGR02071">
    <property type="entry name" value="PBP_1b"/>
    <property type="match status" value="1"/>
</dbReference>
<dbReference type="PANTHER" id="PTHR32282:SF11">
    <property type="entry name" value="PENICILLIN-BINDING PROTEIN 1B"/>
    <property type="match status" value="1"/>
</dbReference>
<dbReference type="InterPro" id="IPR036950">
    <property type="entry name" value="PBP_transglycosylase"/>
</dbReference>
<gene>
    <name evidence="30" type="primary">mrcB</name>
    <name evidence="30" type="ORF">HMPREF0198_0685</name>
</gene>
<feature type="region of interest" description="Disordered" evidence="25">
    <location>
        <begin position="746"/>
        <end position="800"/>
    </location>
</feature>
<evidence type="ECO:0000256" key="11">
    <source>
        <dbReference type="ARBA" id="ARBA00022679"/>
    </source>
</evidence>
<keyword evidence="18 23" id="KW-0961">Cell wall biogenesis/degradation</keyword>
<name>C8N858_CARH6</name>
<keyword evidence="17" id="KW-0511">Multifunctional enzyme</keyword>
<keyword evidence="31" id="KW-1185">Reference proteome</keyword>
<evidence type="ECO:0000256" key="19">
    <source>
        <dbReference type="ARBA" id="ARBA00032454"/>
    </source>
</evidence>
<dbReference type="GO" id="GO:0009252">
    <property type="term" value="P:peptidoglycan biosynthetic process"/>
    <property type="evidence" value="ECO:0007669"/>
    <property type="project" value="UniProtKB-UniRule"/>
</dbReference>
<evidence type="ECO:0000256" key="24">
    <source>
        <dbReference type="PIRSR" id="PIRSR002799-1"/>
    </source>
</evidence>
<evidence type="ECO:0000256" key="23">
    <source>
        <dbReference type="PIRNR" id="PIRNR002799"/>
    </source>
</evidence>
<comment type="similarity">
    <text evidence="5 23">In the N-terminal section; belongs to the glycosyltransferase 51 family.</text>
</comment>
<keyword evidence="11 23" id="KW-0808">Transferase</keyword>
<keyword evidence="12 30" id="KW-0378">Hydrolase</keyword>
<evidence type="ECO:0000256" key="6">
    <source>
        <dbReference type="ARBA" id="ARBA00018637"/>
    </source>
</evidence>
<dbReference type="InterPro" id="IPR023346">
    <property type="entry name" value="Lysozyme-like_dom_sf"/>
</dbReference>
<keyword evidence="16" id="KW-0046">Antibiotic resistance</keyword>
<keyword evidence="26" id="KW-1133">Transmembrane helix</keyword>
<organism evidence="30 31">
    <name type="scientific">Cardiobacterium hominis (strain ATCC 15826 / DSM 8339 / NCTC 10426 / 6573)</name>
    <dbReference type="NCBI Taxonomy" id="638300"/>
    <lineage>
        <taxon>Bacteria</taxon>
        <taxon>Pseudomonadati</taxon>
        <taxon>Pseudomonadota</taxon>
        <taxon>Gammaproteobacteria</taxon>
        <taxon>Cardiobacteriales</taxon>
        <taxon>Cardiobacteriaceae</taxon>
        <taxon>Cardiobacterium</taxon>
    </lineage>
</organism>
<dbReference type="UniPathway" id="UPA00219"/>
<evidence type="ECO:0000256" key="25">
    <source>
        <dbReference type="SAM" id="MobiDB-lite"/>
    </source>
</evidence>
<accession>C8N858</accession>
<evidence type="ECO:0000259" key="29">
    <source>
        <dbReference type="Pfam" id="PF14814"/>
    </source>
</evidence>
<feature type="domain" description="Penicillin-binding protein transpeptidase" evidence="27">
    <location>
        <begin position="423"/>
        <end position="661"/>
    </location>
</feature>
<comment type="function">
    <text evidence="1 23">Cell wall formation. Synthesis of cross-linked peptidoglycan from the lipid intermediates. The enzyme has a penicillin-insensitive transglycosylase N-terminal domain (formation of linear glycan strands) and a penicillin-sensitive transpeptidase C-terminal domain (cross-linking of the peptide subunits).</text>
</comment>
<dbReference type="InterPro" id="IPR012338">
    <property type="entry name" value="Beta-lactam/transpept-like"/>
</dbReference>
<evidence type="ECO:0000256" key="12">
    <source>
        <dbReference type="ARBA" id="ARBA00022801"/>
    </source>
</evidence>
<evidence type="ECO:0000256" key="16">
    <source>
        <dbReference type="ARBA" id="ARBA00023251"/>
    </source>
</evidence>
<keyword evidence="15 26" id="KW-0472">Membrane</keyword>
<evidence type="ECO:0000256" key="22">
    <source>
        <dbReference type="NCBIfam" id="TIGR02071"/>
    </source>
</evidence>
<keyword evidence="14 23" id="KW-0573">Peptidoglycan synthesis</keyword>
<dbReference type="RefSeq" id="WP_004140000.1">
    <property type="nucleotide sequence ID" value="NZ_GG694025.1"/>
</dbReference>
<evidence type="ECO:0000256" key="1">
    <source>
        <dbReference type="ARBA" id="ARBA00002624"/>
    </source>
</evidence>
<dbReference type="Proteomes" id="UP000004870">
    <property type="component" value="Unassembled WGS sequence"/>
</dbReference>
<dbReference type="InterPro" id="IPR001264">
    <property type="entry name" value="Glyco_trans_51"/>
</dbReference>
<comment type="pathway">
    <text evidence="3 23">Cell wall biogenesis; peptidoglycan biosynthesis.</text>
</comment>
<dbReference type="GO" id="GO:0046677">
    <property type="term" value="P:response to antibiotic"/>
    <property type="evidence" value="ECO:0007669"/>
    <property type="project" value="UniProtKB-UniRule"/>
</dbReference>
<evidence type="ECO:0000256" key="17">
    <source>
        <dbReference type="ARBA" id="ARBA00023268"/>
    </source>
</evidence>
<evidence type="ECO:0000256" key="9">
    <source>
        <dbReference type="ARBA" id="ARBA00022670"/>
    </source>
</evidence>
<evidence type="ECO:0000256" key="13">
    <source>
        <dbReference type="ARBA" id="ARBA00022960"/>
    </source>
</evidence>
<comment type="catalytic activity">
    <reaction evidence="20">
        <text>Preferential cleavage: (Ac)2-L-Lys-D-Ala-|-D-Ala. Also transpeptidation of peptidyl-alanyl moieties that are N-acyl substituents of D-alanine.</text>
        <dbReference type="EC" id="3.4.16.4"/>
    </reaction>
</comment>
<dbReference type="AlphaFoldDB" id="C8N858"/>
<evidence type="ECO:0000256" key="15">
    <source>
        <dbReference type="ARBA" id="ARBA00023136"/>
    </source>
</evidence>
<dbReference type="Gene3D" id="3.30.2060.10">
    <property type="entry name" value="Penicillin-binding protein 1b domain"/>
    <property type="match status" value="1"/>
</dbReference>
<dbReference type="HOGENOM" id="CLU_006354_2_7_6"/>
<evidence type="ECO:0000256" key="7">
    <source>
        <dbReference type="ARBA" id="ARBA00022475"/>
    </source>
</evidence>
<dbReference type="InterPro" id="IPR001460">
    <property type="entry name" value="PCN-bd_Tpept"/>
</dbReference>
<feature type="active site" description="Acyl-ester intermediate; for transpeptidase activity" evidence="24">
    <location>
        <position position="460"/>
    </location>
</feature>
<dbReference type="SUPFAM" id="SSF56601">
    <property type="entry name" value="beta-lactamase/transpeptidase-like"/>
    <property type="match status" value="1"/>
</dbReference>
<dbReference type="Pfam" id="PF00912">
    <property type="entry name" value="Transgly"/>
    <property type="match status" value="1"/>
</dbReference>
<proteinExistence type="inferred from homology"/>
<evidence type="ECO:0000259" key="28">
    <source>
        <dbReference type="Pfam" id="PF00912"/>
    </source>
</evidence>
<dbReference type="Gene3D" id="3.40.710.10">
    <property type="entry name" value="DD-peptidase/beta-lactamase superfamily"/>
    <property type="match status" value="1"/>
</dbReference>
<dbReference type="Pfam" id="PF00905">
    <property type="entry name" value="Transpeptidase"/>
    <property type="match status" value="1"/>
</dbReference>
<dbReference type="GO" id="GO:0071555">
    <property type="term" value="P:cell wall organization"/>
    <property type="evidence" value="ECO:0007669"/>
    <property type="project" value="UniProtKB-UniRule"/>
</dbReference>
<dbReference type="GO" id="GO:0008955">
    <property type="term" value="F:peptidoglycan glycosyltransferase activity"/>
    <property type="evidence" value="ECO:0007669"/>
    <property type="project" value="UniProtKB-UniRule"/>
</dbReference>
<comment type="caution">
    <text evidence="30">The sequence shown here is derived from an EMBL/GenBank/DDBJ whole genome shotgun (WGS) entry which is preliminary data.</text>
</comment>
<dbReference type="STRING" id="2718.CHUV0807_1502"/>